<gene>
    <name evidence="4" type="ORF">BD310DRAFT_815440</name>
    <name evidence="3" type="ORF">BD311DRAFT_676255</name>
</gene>
<dbReference type="AlphaFoldDB" id="A0A4Q9NKZ4"/>
<feature type="transmembrane region" description="Helical" evidence="1">
    <location>
        <begin position="86"/>
        <end position="109"/>
    </location>
</feature>
<evidence type="ECO:0000256" key="1">
    <source>
        <dbReference type="SAM" id="Phobius"/>
    </source>
</evidence>
<proteinExistence type="predicted"/>
<accession>A0A4Q9NKZ4</accession>
<dbReference type="Proteomes" id="UP000292957">
    <property type="component" value="Unassembled WGS sequence"/>
</dbReference>
<dbReference type="InterPro" id="IPR045340">
    <property type="entry name" value="DUF6533"/>
</dbReference>
<keyword evidence="1" id="KW-1133">Transmembrane helix</keyword>
<evidence type="ECO:0000313" key="4">
    <source>
        <dbReference type="EMBL" id="TBU60378.1"/>
    </source>
</evidence>
<reference evidence="4 5" key="1">
    <citation type="submission" date="2019-01" db="EMBL/GenBank/DDBJ databases">
        <title>Draft genome sequences of three monokaryotic isolates of the white-rot basidiomycete fungus Dichomitus squalens.</title>
        <authorList>
            <consortium name="DOE Joint Genome Institute"/>
            <person name="Lopez S.C."/>
            <person name="Andreopoulos B."/>
            <person name="Pangilinan J."/>
            <person name="Lipzen A."/>
            <person name="Riley R."/>
            <person name="Ahrendt S."/>
            <person name="Ng V."/>
            <person name="Barry K."/>
            <person name="Daum C."/>
            <person name="Grigoriev I.V."/>
            <person name="Hilden K.S."/>
            <person name="Makela M.R."/>
            <person name="de Vries R.P."/>
        </authorList>
    </citation>
    <scope>NUCLEOTIDE SEQUENCE [LARGE SCALE GENOMIC DNA]</scope>
    <source>
        <strain evidence="4 5">CBS 464.89</strain>
        <strain evidence="3">OM18370.1</strain>
    </source>
</reference>
<sequence length="221" mass="24370">MSSCLATELMIAMGKTRVENEYHVFAGAVLIYYDWLLVFDREIRYVWPRPLSSSSVLYIIMRYLSIFQMLLTILDLSSISEESAKVSVLGYLSVISGTVMIITTVAVFAGLRAHALSPSKLWAAILVALLGMVNPMTTLYLSLTGGGWTNLTPSGHYSVSKAPIGSYFGFDIAMRTCALAADAIVLVLTWMRFWPQKGEGMRFGHLSMLPAVLFFGGTCLR</sequence>
<keyword evidence="1" id="KW-0472">Membrane</keyword>
<keyword evidence="5" id="KW-1185">Reference proteome</keyword>
<evidence type="ECO:0000313" key="5">
    <source>
        <dbReference type="Proteomes" id="UP000292082"/>
    </source>
</evidence>
<dbReference type="EMBL" id="ML143544">
    <property type="protein sequence ID" value="TBU22395.1"/>
    <property type="molecule type" value="Genomic_DNA"/>
</dbReference>
<evidence type="ECO:0000259" key="2">
    <source>
        <dbReference type="Pfam" id="PF20151"/>
    </source>
</evidence>
<name>A0A4Q9NKZ4_9APHY</name>
<feature type="transmembrane region" description="Helical" evidence="1">
    <location>
        <begin position="51"/>
        <end position="74"/>
    </location>
</feature>
<evidence type="ECO:0000313" key="3">
    <source>
        <dbReference type="EMBL" id="TBU22395.1"/>
    </source>
</evidence>
<keyword evidence="1" id="KW-0812">Transmembrane</keyword>
<dbReference type="EMBL" id="ML145105">
    <property type="protein sequence ID" value="TBU60378.1"/>
    <property type="molecule type" value="Genomic_DNA"/>
</dbReference>
<feature type="transmembrane region" description="Helical" evidence="1">
    <location>
        <begin position="22"/>
        <end position="39"/>
    </location>
</feature>
<feature type="transmembrane region" description="Helical" evidence="1">
    <location>
        <begin position="172"/>
        <end position="191"/>
    </location>
</feature>
<feature type="transmembrane region" description="Helical" evidence="1">
    <location>
        <begin position="121"/>
        <end position="143"/>
    </location>
</feature>
<protein>
    <recommendedName>
        <fullName evidence="2">DUF6533 domain-containing protein</fullName>
    </recommendedName>
</protein>
<dbReference type="Proteomes" id="UP000292082">
    <property type="component" value="Unassembled WGS sequence"/>
</dbReference>
<dbReference type="Pfam" id="PF20151">
    <property type="entry name" value="DUF6533"/>
    <property type="match status" value="1"/>
</dbReference>
<feature type="domain" description="DUF6533" evidence="2">
    <location>
        <begin position="24"/>
        <end position="67"/>
    </location>
</feature>
<organism evidence="4 5">
    <name type="scientific">Dichomitus squalens</name>
    <dbReference type="NCBI Taxonomy" id="114155"/>
    <lineage>
        <taxon>Eukaryota</taxon>
        <taxon>Fungi</taxon>
        <taxon>Dikarya</taxon>
        <taxon>Basidiomycota</taxon>
        <taxon>Agaricomycotina</taxon>
        <taxon>Agaricomycetes</taxon>
        <taxon>Polyporales</taxon>
        <taxon>Polyporaceae</taxon>
        <taxon>Dichomitus</taxon>
    </lineage>
</organism>
<dbReference type="OrthoDB" id="2803471at2759"/>